<evidence type="ECO:0000256" key="1">
    <source>
        <dbReference type="ARBA" id="ARBA00022679"/>
    </source>
</evidence>
<comment type="caution">
    <text evidence="4">The sequence shown here is derived from an EMBL/GenBank/DDBJ whole genome shotgun (WGS) entry which is preliminary data.</text>
</comment>
<reference evidence="4 5" key="1">
    <citation type="submission" date="2018-06" db="EMBL/GenBank/DDBJ databases">
        <title>Paenibacillus imtechensis sp. nov.</title>
        <authorList>
            <person name="Pinnaka A.K."/>
            <person name="Singh H."/>
            <person name="Kaur M."/>
        </authorList>
    </citation>
    <scope>NUCLEOTIDE SEQUENCE [LARGE SCALE GENOMIC DNA]</scope>
    <source>
        <strain evidence="4 5">SMB1</strain>
    </source>
</reference>
<gene>
    <name evidence="4" type="ORF">DNH61_25105</name>
</gene>
<dbReference type="PANTHER" id="PTHR43877">
    <property type="entry name" value="AMINOALKYLPHOSPHONATE N-ACETYLTRANSFERASE-RELATED-RELATED"/>
    <property type="match status" value="1"/>
</dbReference>
<dbReference type="Gene3D" id="3.40.630.30">
    <property type="match status" value="1"/>
</dbReference>
<evidence type="ECO:0000313" key="5">
    <source>
        <dbReference type="Proteomes" id="UP000249522"/>
    </source>
</evidence>
<dbReference type="SUPFAM" id="SSF55729">
    <property type="entry name" value="Acyl-CoA N-acyltransferases (Nat)"/>
    <property type="match status" value="1"/>
</dbReference>
<dbReference type="EMBL" id="QKRB01000060">
    <property type="protein sequence ID" value="PZD93063.1"/>
    <property type="molecule type" value="Genomic_DNA"/>
</dbReference>
<evidence type="ECO:0000313" key="4">
    <source>
        <dbReference type="EMBL" id="PZD93063.1"/>
    </source>
</evidence>
<dbReference type="AlphaFoldDB" id="A0A2W1L1Y1"/>
<dbReference type="Pfam" id="PF00583">
    <property type="entry name" value="Acetyltransf_1"/>
    <property type="match status" value="1"/>
</dbReference>
<dbReference type="OrthoDB" id="7163760at2"/>
<dbReference type="PROSITE" id="PS51186">
    <property type="entry name" value="GNAT"/>
    <property type="match status" value="1"/>
</dbReference>
<keyword evidence="5" id="KW-1185">Reference proteome</keyword>
<name>A0A2W1L1Y1_9BACL</name>
<keyword evidence="1 4" id="KW-0808">Transferase</keyword>
<proteinExistence type="predicted"/>
<dbReference type="RefSeq" id="WP_111149705.1">
    <property type="nucleotide sequence ID" value="NZ_QKRB01000060.1"/>
</dbReference>
<protein>
    <submittedName>
        <fullName evidence="4">GNAT family N-acetyltransferase</fullName>
    </submittedName>
</protein>
<organism evidence="4 5">
    <name type="scientific">Paenibacillus sambharensis</name>
    <dbReference type="NCBI Taxonomy" id="1803190"/>
    <lineage>
        <taxon>Bacteria</taxon>
        <taxon>Bacillati</taxon>
        <taxon>Bacillota</taxon>
        <taxon>Bacilli</taxon>
        <taxon>Bacillales</taxon>
        <taxon>Paenibacillaceae</taxon>
        <taxon>Paenibacillus</taxon>
    </lineage>
</organism>
<dbReference type="CDD" id="cd04301">
    <property type="entry name" value="NAT_SF"/>
    <property type="match status" value="2"/>
</dbReference>
<feature type="domain" description="N-acetyltransferase" evidence="3">
    <location>
        <begin position="171"/>
        <end position="323"/>
    </location>
</feature>
<dbReference type="InterPro" id="IPR050832">
    <property type="entry name" value="Bact_Acetyltransf"/>
</dbReference>
<dbReference type="GO" id="GO:0016747">
    <property type="term" value="F:acyltransferase activity, transferring groups other than amino-acyl groups"/>
    <property type="evidence" value="ECO:0007669"/>
    <property type="project" value="InterPro"/>
</dbReference>
<evidence type="ECO:0000256" key="2">
    <source>
        <dbReference type="ARBA" id="ARBA00023315"/>
    </source>
</evidence>
<keyword evidence="2" id="KW-0012">Acyltransferase</keyword>
<sequence>MAKIDNPWIKLLTRINQEDYEAIQLLEQACCQADGTALKLELDYKLAAGETESEASGSSSVRQINDFLYYDGSKLIGYMGINDFGGAGMPIEVNGMVHPGYRRQGIFKQLSGLLMDEWARRTPSDMLLLTDRSSVPGQSFVKGTGAVYKHTEYEMYLRTDHQTVQPEGVHLSLRKAVNADAPEISRQNMIYFHDELGGDPAAEAEVDLLLPEEEEKKGMTIYLAEVDGQVVGKVHIQLTPAAGGIYGLGILPEYRGLGYGRATLQMAIAKLQEAKANAIMLQVAADNAGALQLYKSCGFVETSTMDYYKLTRQVSCRNAFGML</sequence>
<accession>A0A2W1L1Y1</accession>
<dbReference type="Proteomes" id="UP000249522">
    <property type="component" value="Unassembled WGS sequence"/>
</dbReference>
<dbReference type="InterPro" id="IPR000182">
    <property type="entry name" value="GNAT_dom"/>
</dbReference>
<dbReference type="InterPro" id="IPR016181">
    <property type="entry name" value="Acyl_CoA_acyltransferase"/>
</dbReference>
<evidence type="ECO:0000259" key="3">
    <source>
        <dbReference type="PROSITE" id="PS51186"/>
    </source>
</evidence>